<proteinExistence type="predicted"/>
<dbReference type="Pfam" id="PF24747">
    <property type="entry name" value="Zn-ribbon_GIR1"/>
    <property type="match status" value="1"/>
</dbReference>
<reference evidence="4" key="1">
    <citation type="submission" date="2025-08" db="UniProtKB">
        <authorList>
            <consortium name="RefSeq"/>
        </authorList>
    </citation>
    <scope>IDENTIFICATION</scope>
</reference>
<accession>A0A6J0PG62</accession>
<name>A0A6J0PG62_ELAGV</name>
<dbReference type="PANTHER" id="PTHR33177">
    <property type="entry name" value="PUTATIVE-RELATED"/>
    <property type="match status" value="1"/>
</dbReference>
<organism evidence="3 4">
    <name type="scientific">Elaeis guineensis var. tenera</name>
    <name type="common">Oil palm</name>
    <dbReference type="NCBI Taxonomy" id="51953"/>
    <lineage>
        <taxon>Eukaryota</taxon>
        <taxon>Viridiplantae</taxon>
        <taxon>Streptophyta</taxon>
        <taxon>Embryophyta</taxon>
        <taxon>Tracheophyta</taxon>
        <taxon>Spermatophyta</taxon>
        <taxon>Magnoliopsida</taxon>
        <taxon>Liliopsida</taxon>
        <taxon>Arecaceae</taxon>
        <taxon>Arecoideae</taxon>
        <taxon>Cocoseae</taxon>
        <taxon>Elaeidinae</taxon>
        <taxon>Elaeis</taxon>
    </lineage>
</organism>
<dbReference type="InParanoid" id="A0A6J0PG62"/>
<evidence type="ECO:0000313" key="3">
    <source>
        <dbReference type="Proteomes" id="UP000504607"/>
    </source>
</evidence>
<dbReference type="OrthoDB" id="1930194at2759"/>
<feature type="domain" description="GIR1-like zinc ribbon" evidence="2">
    <location>
        <begin position="81"/>
        <end position="117"/>
    </location>
</feature>
<evidence type="ECO:0000259" key="2">
    <source>
        <dbReference type="Pfam" id="PF24747"/>
    </source>
</evidence>
<feature type="compositionally biased region" description="Low complexity" evidence="1">
    <location>
        <begin position="61"/>
        <end position="78"/>
    </location>
</feature>
<dbReference type="InterPro" id="IPR056440">
    <property type="entry name" value="Zn-ribbon_GIR1"/>
</dbReference>
<protein>
    <submittedName>
        <fullName evidence="4">Uncharacterized protein LOC105038289</fullName>
    </submittedName>
</protein>
<evidence type="ECO:0000313" key="4">
    <source>
        <dbReference type="RefSeq" id="XP_019703717.1"/>
    </source>
</evidence>
<keyword evidence="3" id="KW-1185">Reference proteome</keyword>
<dbReference type="InterPro" id="IPR055281">
    <property type="entry name" value="GIR1-2/SIED1"/>
</dbReference>
<feature type="region of interest" description="Disordered" evidence="1">
    <location>
        <begin position="53"/>
        <end position="78"/>
    </location>
</feature>
<dbReference type="RefSeq" id="XP_019703717.1">
    <property type="nucleotide sequence ID" value="XM_019848158.1"/>
</dbReference>
<dbReference type="AlphaFoldDB" id="A0A6J0PG62"/>
<dbReference type="FunCoup" id="A0A6J0PG62">
    <property type="interactions" value="1052"/>
</dbReference>
<dbReference type="Proteomes" id="UP000504607">
    <property type="component" value="Chromosome 2"/>
</dbReference>
<gene>
    <name evidence="4" type="primary">LOC105038289</name>
</gene>
<evidence type="ECO:0000256" key="1">
    <source>
        <dbReference type="SAM" id="MobiDB-lite"/>
    </source>
</evidence>
<sequence length="138" mass="15018">MVLDGLGYTDFYCFGIETGKILCRRAAMRRNNGKSPKLELKLNLSLRTTSRRLGAEEEESLASLSPPSSCVSSGSNSPEATTMVLAGCTRCLMYVMLSQEDPKCPKCKNAVLLDFLRAATTTTTDGGNNNISKKIRKT</sequence>
<dbReference type="PANTHER" id="PTHR33177:SF41">
    <property type="entry name" value="OS05G0442000 PROTEIN"/>
    <property type="match status" value="1"/>
</dbReference>